<dbReference type="GO" id="GO:0005524">
    <property type="term" value="F:ATP binding"/>
    <property type="evidence" value="ECO:0007669"/>
    <property type="project" value="UniProtKB-KW"/>
</dbReference>
<keyword evidence="13" id="KW-0175">Coiled coil</keyword>
<dbReference type="Gene3D" id="1.20.5.1930">
    <property type="match status" value="1"/>
</dbReference>
<evidence type="ECO:0000256" key="4">
    <source>
        <dbReference type="ARBA" id="ARBA00022553"/>
    </source>
</evidence>
<evidence type="ECO:0000256" key="5">
    <source>
        <dbReference type="ARBA" id="ARBA00022679"/>
    </source>
</evidence>
<keyword evidence="4" id="KW-0597">Phosphoprotein</keyword>
<comment type="catalytic activity">
    <reaction evidence="1">
        <text>ATP + protein L-histidine = ADP + protein N-phospho-L-histidine.</text>
        <dbReference type="EC" id="2.7.13.3"/>
    </reaction>
</comment>
<keyword evidence="10 14" id="KW-1133">Transmembrane helix</keyword>
<evidence type="ECO:0000256" key="12">
    <source>
        <dbReference type="ARBA" id="ARBA00023136"/>
    </source>
</evidence>
<evidence type="ECO:0000256" key="3">
    <source>
        <dbReference type="ARBA" id="ARBA00012438"/>
    </source>
</evidence>
<dbReference type="GO" id="GO:0000155">
    <property type="term" value="F:phosphorelay sensor kinase activity"/>
    <property type="evidence" value="ECO:0007669"/>
    <property type="project" value="InterPro"/>
</dbReference>
<comment type="subcellular location">
    <subcellularLocation>
        <location evidence="2">Membrane</location>
        <topology evidence="2">Multi-pass membrane protein</topology>
    </subcellularLocation>
</comment>
<dbReference type="AlphaFoldDB" id="A0A7W5ZNX6"/>
<keyword evidence="6 14" id="KW-0812">Transmembrane</keyword>
<dbReference type="Gene3D" id="3.30.565.10">
    <property type="entry name" value="Histidine kinase-like ATPase, C-terminal domain"/>
    <property type="match status" value="1"/>
</dbReference>
<dbReference type="InterPro" id="IPR011712">
    <property type="entry name" value="Sig_transdc_His_kin_sub3_dim/P"/>
</dbReference>
<dbReference type="SUPFAM" id="SSF55874">
    <property type="entry name" value="ATPase domain of HSP90 chaperone/DNA topoisomerase II/histidine kinase"/>
    <property type="match status" value="1"/>
</dbReference>
<evidence type="ECO:0000313" key="17">
    <source>
        <dbReference type="Proteomes" id="UP000541352"/>
    </source>
</evidence>
<evidence type="ECO:0000256" key="11">
    <source>
        <dbReference type="ARBA" id="ARBA00023012"/>
    </source>
</evidence>
<dbReference type="PANTHER" id="PTHR24421:SF10">
    <property type="entry name" value="NITRATE_NITRITE SENSOR PROTEIN NARQ"/>
    <property type="match status" value="1"/>
</dbReference>
<evidence type="ECO:0000256" key="9">
    <source>
        <dbReference type="ARBA" id="ARBA00022840"/>
    </source>
</evidence>
<evidence type="ECO:0000256" key="6">
    <source>
        <dbReference type="ARBA" id="ARBA00022692"/>
    </source>
</evidence>
<feature type="transmembrane region" description="Helical" evidence="14">
    <location>
        <begin position="12"/>
        <end position="31"/>
    </location>
</feature>
<dbReference type="InterPro" id="IPR029095">
    <property type="entry name" value="NarX-like_N"/>
</dbReference>
<keyword evidence="9" id="KW-0067">ATP-binding</keyword>
<evidence type="ECO:0000256" key="2">
    <source>
        <dbReference type="ARBA" id="ARBA00004141"/>
    </source>
</evidence>
<dbReference type="PROSITE" id="PS50109">
    <property type="entry name" value="HIS_KIN"/>
    <property type="match status" value="1"/>
</dbReference>
<dbReference type="GO" id="GO:0046983">
    <property type="term" value="F:protein dimerization activity"/>
    <property type="evidence" value="ECO:0007669"/>
    <property type="project" value="InterPro"/>
</dbReference>
<proteinExistence type="predicted"/>
<dbReference type="InterPro" id="IPR003594">
    <property type="entry name" value="HATPase_dom"/>
</dbReference>
<dbReference type="EMBL" id="JACIBY010000013">
    <property type="protein sequence ID" value="MBB3840905.1"/>
    <property type="molecule type" value="Genomic_DNA"/>
</dbReference>
<dbReference type="PANTHER" id="PTHR24421">
    <property type="entry name" value="NITRATE/NITRITE SENSOR PROTEIN NARX-RELATED"/>
    <property type="match status" value="1"/>
</dbReference>
<dbReference type="InterPro" id="IPR050482">
    <property type="entry name" value="Sensor_HK_TwoCompSys"/>
</dbReference>
<comment type="caution">
    <text evidence="16">The sequence shown here is derived from an EMBL/GenBank/DDBJ whole genome shotgun (WGS) entry which is preliminary data.</text>
</comment>
<evidence type="ECO:0000313" key="16">
    <source>
        <dbReference type="EMBL" id="MBB3840905.1"/>
    </source>
</evidence>
<evidence type="ECO:0000256" key="10">
    <source>
        <dbReference type="ARBA" id="ARBA00022989"/>
    </source>
</evidence>
<evidence type="ECO:0000256" key="7">
    <source>
        <dbReference type="ARBA" id="ARBA00022741"/>
    </source>
</evidence>
<sequence>MPLRVPKRFTRLYIMALSLVAFLTILGQLLVQNSLEGSLHDSWLVNYAGRQRFQSQLIAKCALLLTQRPDLADKATHVTELKKVLRDWEDHHDQLKTGNLRDIKATSVNSDTVRAMFEDIDVHFQAIARSTHAVIGWLEQPVREGTVDVHLKNIFAHELVFLRKMDRIVFQYDQEAKAKVTTLRRIELWLMAFTLCVLLVEGLFIFRPAVVKLSETLHQLIEAREKTHQANQELQKAYQELRATQAKLLEVTQHRHRQELKEQKIHTSALLQGQEEERRRLSKELHDGVGQMLTGLKLMAESFSNGTGWSEKDRQQAINLRQLVGQTIQEVRGISNNLMPTVLNDFGVKLALKQLVDSTVRNTGAPLVFESNLNDERFDPRIEIGLYRIAQEAIHNAVKHAQATTIAVRIFRQEKDIVLKITDNGKGFRINKKTQSTLVPTHGLTNLQERTRLLDGKIKIHSTVGQGTEIIVNIPQHN</sequence>
<dbReference type="InterPro" id="IPR005467">
    <property type="entry name" value="His_kinase_dom"/>
</dbReference>
<dbReference type="SMART" id="SM00387">
    <property type="entry name" value="HATPase_c"/>
    <property type="match status" value="1"/>
</dbReference>
<keyword evidence="17" id="KW-1185">Reference proteome</keyword>
<dbReference type="EC" id="2.7.13.3" evidence="3"/>
<evidence type="ECO:0000256" key="14">
    <source>
        <dbReference type="SAM" id="Phobius"/>
    </source>
</evidence>
<keyword evidence="8 16" id="KW-0418">Kinase</keyword>
<dbReference type="GO" id="GO:0016020">
    <property type="term" value="C:membrane"/>
    <property type="evidence" value="ECO:0007669"/>
    <property type="project" value="UniProtKB-SubCell"/>
</dbReference>
<evidence type="ECO:0000256" key="1">
    <source>
        <dbReference type="ARBA" id="ARBA00000085"/>
    </source>
</evidence>
<name>A0A7W5ZNX6_9BACT</name>
<dbReference type="InterPro" id="IPR036890">
    <property type="entry name" value="HATPase_C_sf"/>
</dbReference>
<keyword evidence="12 14" id="KW-0472">Membrane</keyword>
<dbReference type="Proteomes" id="UP000541352">
    <property type="component" value="Unassembled WGS sequence"/>
</dbReference>
<dbReference type="Pfam" id="PF02518">
    <property type="entry name" value="HATPase_c"/>
    <property type="match status" value="1"/>
</dbReference>
<keyword evidence="5" id="KW-0808">Transferase</keyword>
<evidence type="ECO:0000259" key="15">
    <source>
        <dbReference type="PROSITE" id="PS50109"/>
    </source>
</evidence>
<evidence type="ECO:0000256" key="8">
    <source>
        <dbReference type="ARBA" id="ARBA00022777"/>
    </source>
</evidence>
<dbReference type="CDD" id="cd16917">
    <property type="entry name" value="HATPase_UhpB-NarQ-NarX-like"/>
    <property type="match status" value="1"/>
</dbReference>
<reference evidence="16 17" key="1">
    <citation type="submission" date="2020-08" db="EMBL/GenBank/DDBJ databases">
        <title>Genomic Encyclopedia of Type Strains, Phase IV (KMG-IV): sequencing the most valuable type-strain genomes for metagenomic binning, comparative biology and taxonomic classification.</title>
        <authorList>
            <person name="Goeker M."/>
        </authorList>
    </citation>
    <scope>NUCLEOTIDE SEQUENCE [LARGE SCALE GENOMIC DNA]</scope>
    <source>
        <strain evidence="16 17">DSM 17976</strain>
    </source>
</reference>
<dbReference type="Pfam" id="PF07730">
    <property type="entry name" value="HisKA_3"/>
    <property type="match status" value="1"/>
</dbReference>
<keyword evidence="7" id="KW-0547">Nucleotide-binding</keyword>
<keyword evidence="11" id="KW-0902">Two-component regulatory system</keyword>
<protein>
    <recommendedName>
        <fullName evidence="3">histidine kinase</fullName>
        <ecNumber evidence="3">2.7.13.3</ecNumber>
    </recommendedName>
</protein>
<feature type="domain" description="Histidine kinase" evidence="15">
    <location>
        <begin position="386"/>
        <end position="478"/>
    </location>
</feature>
<accession>A0A7W5ZNX6</accession>
<evidence type="ECO:0000256" key="13">
    <source>
        <dbReference type="SAM" id="Coils"/>
    </source>
</evidence>
<feature type="coiled-coil region" evidence="13">
    <location>
        <begin position="217"/>
        <end position="277"/>
    </location>
</feature>
<dbReference type="RefSeq" id="WP_183978202.1">
    <property type="nucleotide sequence ID" value="NZ_JACIBY010000013.1"/>
</dbReference>
<organism evidence="16 17">
    <name type="scientific">Runella defluvii</name>
    <dbReference type="NCBI Taxonomy" id="370973"/>
    <lineage>
        <taxon>Bacteria</taxon>
        <taxon>Pseudomonadati</taxon>
        <taxon>Bacteroidota</taxon>
        <taxon>Cytophagia</taxon>
        <taxon>Cytophagales</taxon>
        <taxon>Spirosomataceae</taxon>
        <taxon>Runella</taxon>
    </lineage>
</organism>
<gene>
    <name evidence="16" type="ORF">FHS57_004926</name>
</gene>
<dbReference type="Pfam" id="PF13675">
    <property type="entry name" value="PilJ"/>
    <property type="match status" value="1"/>
</dbReference>